<sequence>MSDLLAGYDDRSLARQGDPVRYRMRVSQFLALYDRLLAGEDFNAEFAGQWLDALSRLDGNLVHVETKSFAEAMLAVMRQELPCYGTVAAQFAQDLDRLFNREERTSENLGFLQIAAAFEIARIKTVKGWHARLGDAEWRFAREMFSFSVERLKAIWDEAHPKPQVVHQVYVAPQPMVQPVPMGVPSYKGW</sequence>
<organism evidence="1 2">
    <name type="scientific">Xanthobacter dioxanivorans</name>
    <dbReference type="NCBI Taxonomy" id="2528964"/>
    <lineage>
        <taxon>Bacteria</taxon>
        <taxon>Pseudomonadati</taxon>
        <taxon>Pseudomonadota</taxon>
        <taxon>Alphaproteobacteria</taxon>
        <taxon>Hyphomicrobiales</taxon>
        <taxon>Xanthobacteraceae</taxon>
        <taxon>Xanthobacter</taxon>
    </lineage>
</organism>
<accession>A0A974PVW1</accession>
<name>A0A974PVW1_9HYPH</name>
<protein>
    <submittedName>
        <fullName evidence="1">Uncharacterized protein</fullName>
    </submittedName>
</protein>
<evidence type="ECO:0000313" key="1">
    <source>
        <dbReference type="EMBL" id="QRG10115.1"/>
    </source>
</evidence>
<dbReference type="AlphaFoldDB" id="A0A974PVW1"/>
<evidence type="ECO:0000313" key="2">
    <source>
        <dbReference type="Proteomes" id="UP000596427"/>
    </source>
</evidence>
<dbReference type="Proteomes" id="UP000596427">
    <property type="component" value="Plasmid unnamed2"/>
</dbReference>
<dbReference type="EMBL" id="CP063364">
    <property type="protein sequence ID" value="QRG10115.1"/>
    <property type="molecule type" value="Genomic_DNA"/>
</dbReference>
<proteinExistence type="predicted"/>
<reference evidence="1 2" key="1">
    <citation type="submission" date="2020-10" db="EMBL/GenBank/DDBJ databases">
        <title>Degradation of 1,4-Dioxane by Xanthobacter sp. YN2, via a Novel Group-2 Soluble Di-Iron Monooxygenase.</title>
        <authorList>
            <person name="Ma F."/>
            <person name="Wang Y."/>
            <person name="Yang J."/>
            <person name="Guo H."/>
            <person name="Su D."/>
            <person name="Yu L."/>
        </authorList>
    </citation>
    <scope>NUCLEOTIDE SEQUENCE [LARGE SCALE GENOMIC DNA]</scope>
    <source>
        <strain evidence="1 2">YN2</strain>
        <plasmid evidence="1 2">unnamed2</plasmid>
    </source>
</reference>
<keyword evidence="2" id="KW-1185">Reference proteome</keyword>
<dbReference type="KEGG" id="xdi:EZH22_30785"/>
<keyword evidence="1" id="KW-0614">Plasmid</keyword>
<gene>
    <name evidence="1" type="ORF">EZH22_30785</name>
</gene>
<geneLocation type="plasmid" evidence="1 2">
    <name>unnamed2</name>
</geneLocation>